<dbReference type="InterPro" id="IPR002350">
    <property type="entry name" value="Kazal_dom"/>
</dbReference>
<reference evidence="2" key="1">
    <citation type="submission" date="2025-08" db="UniProtKB">
        <authorList>
            <consortium name="Ensembl"/>
        </authorList>
    </citation>
    <scope>IDENTIFICATION</scope>
</reference>
<evidence type="ECO:0000313" key="2">
    <source>
        <dbReference type="Ensembl" id="ENSLBEP00000010402.1"/>
    </source>
</evidence>
<dbReference type="Gene3D" id="3.30.60.30">
    <property type="match status" value="1"/>
</dbReference>
<dbReference type="Ensembl" id="ENSLBET00000010964.1">
    <property type="protein sequence ID" value="ENSLBEP00000010402.1"/>
    <property type="gene ID" value="ENSLBEG00000008045.1"/>
</dbReference>
<evidence type="ECO:0000313" key="3">
    <source>
        <dbReference type="Proteomes" id="UP000261660"/>
    </source>
</evidence>
<dbReference type="Proteomes" id="UP000261660">
    <property type="component" value="Unplaced"/>
</dbReference>
<reference evidence="2" key="2">
    <citation type="submission" date="2025-09" db="UniProtKB">
        <authorList>
            <consortium name="Ensembl"/>
        </authorList>
    </citation>
    <scope>IDENTIFICATION</scope>
</reference>
<name>A0A3Q3EVT0_9LABR</name>
<dbReference type="InParanoid" id="A0A3Q3EVT0"/>
<keyword evidence="3" id="KW-1185">Reference proteome</keyword>
<dbReference type="CDD" id="cd00104">
    <property type="entry name" value="KAZAL_FS"/>
    <property type="match status" value="1"/>
</dbReference>
<dbReference type="PROSITE" id="PS51465">
    <property type="entry name" value="KAZAL_2"/>
    <property type="match status" value="1"/>
</dbReference>
<sequence length="61" mass="6940">EEDSGIQRSFLMMNLFLGKNRSYKHSRNYDPVCGSDGHIYPNECTMCASLEILHSLQDSCP</sequence>
<proteinExistence type="predicted"/>
<organism evidence="2 3">
    <name type="scientific">Labrus bergylta</name>
    <name type="common">ballan wrasse</name>
    <dbReference type="NCBI Taxonomy" id="56723"/>
    <lineage>
        <taxon>Eukaryota</taxon>
        <taxon>Metazoa</taxon>
        <taxon>Chordata</taxon>
        <taxon>Craniata</taxon>
        <taxon>Vertebrata</taxon>
        <taxon>Euteleostomi</taxon>
        <taxon>Actinopterygii</taxon>
        <taxon>Neopterygii</taxon>
        <taxon>Teleostei</taxon>
        <taxon>Neoteleostei</taxon>
        <taxon>Acanthomorphata</taxon>
        <taxon>Eupercaria</taxon>
        <taxon>Labriformes</taxon>
        <taxon>Labridae</taxon>
        <taxon>Labrus</taxon>
    </lineage>
</organism>
<feature type="domain" description="Kazal-like" evidence="1">
    <location>
        <begin position="26"/>
        <end position="61"/>
    </location>
</feature>
<dbReference type="SUPFAM" id="SSF100895">
    <property type="entry name" value="Kazal-type serine protease inhibitors"/>
    <property type="match status" value="1"/>
</dbReference>
<protein>
    <recommendedName>
        <fullName evidence="1">Kazal-like domain-containing protein</fullName>
    </recommendedName>
</protein>
<dbReference type="AlphaFoldDB" id="A0A3Q3EVT0"/>
<dbReference type="Pfam" id="PF00050">
    <property type="entry name" value="Kazal_1"/>
    <property type="match status" value="1"/>
</dbReference>
<evidence type="ECO:0000259" key="1">
    <source>
        <dbReference type="PROSITE" id="PS51465"/>
    </source>
</evidence>
<dbReference type="InterPro" id="IPR036058">
    <property type="entry name" value="Kazal_dom_sf"/>
</dbReference>
<accession>A0A3Q3EVT0</accession>